<gene>
    <name evidence="3" type="ORF">ACJMK2_037439</name>
</gene>
<dbReference type="PANTHER" id="PTHR48081:SF8">
    <property type="entry name" value="ALPHA_BETA HYDROLASE FOLD-3 DOMAIN-CONTAINING PROTEIN-RELATED"/>
    <property type="match status" value="1"/>
</dbReference>
<reference evidence="3 4" key="1">
    <citation type="submission" date="2024-11" db="EMBL/GenBank/DDBJ databases">
        <title>Chromosome-level genome assembly of the freshwater bivalve Anodonta woodiana.</title>
        <authorList>
            <person name="Chen X."/>
        </authorList>
    </citation>
    <scope>NUCLEOTIDE SEQUENCE [LARGE SCALE GENOMIC DNA]</scope>
    <source>
        <strain evidence="3">MN2024</strain>
        <tissue evidence="3">Gills</tissue>
    </source>
</reference>
<protein>
    <recommendedName>
        <fullName evidence="2">Alpha/beta hydrolase fold-3 domain-containing protein</fullName>
    </recommendedName>
</protein>
<dbReference type="PANTHER" id="PTHR48081">
    <property type="entry name" value="AB HYDROLASE SUPERFAMILY PROTEIN C4A8.06C"/>
    <property type="match status" value="1"/>
</dbReference>
<evidence type="ECO:0000313" key="4">
    <source>
        <dbReference type="Proteomes" id="UP001634394"/>
    </source>
</evidence>
<sequence length="273" mass="29756">MAAIWSFEGTIKDLVIPSPYDMNGIPITAYQPKSVGLSSDPSLLVYFHGGGNVVGSRKTHDIVCKIISKKAECIVINVEYRLAPEYKFPANQNDANVAVEWVMRNKHVLGGTHKSKVGVGGDSSGGRLAAIACYEVPGIDFQILIYPGAGYAVKFPSTEEFQNGPDLSNEVMNWYKNHYASEEDLLVPRMNPILQTSYSSLPPALFIVAELDRARDGCHAYCKKLAEAGVQTDLLTVDGSTHGFFALPGHFKECCAKAYERVATFIKSQASSV</sequence>
<organism evidence="3 4">
    <name type="scientific">Sinanodonta woodiana</name>
    <name type="common">Chinese pond mussel</name>
    <name type="synonym">Anodonta woodiana</name>
    <dbReference type="NCBI Taxonomy" id="1069815"/>
    <lineage>
        <taxon>Eukaryota</taxon>
        <taxon>Metazoa</taxon>
        <taxon>Spiralia</taxon>
        <taxon>Lophotrochozoa</taxon>
        <taxon>Mollusca</taxon>
        <taxon>Bivalvia</taxon>
        <taxon>Autobranchia</taxon>
        <taxon>Heteroconchia</taxon>
        <taxon>Palaeoheterodonta</taxon>
        <taxon>Unionida</taxon>
        <taxon>Unionoidea</taxon>
        <taxon>Unionidae</taxon>
        <taxon>Unioninae</taxon>
        <taxon>Sinanodonta</taxon>
    </lineage>
</organism>
<evidence type="ECO:0000313" key="3">
    <source>
        <dbReference type="EMBL" id="KAL3874427.1"/>
    </source>
</evidence>
<keyword evidence="1" id="KW-0378">Hydrolase</keyword>
<dbReference type="InterPro" id="IPR050300">
    <property type="entry name" value="GDXG_lipolytic_enzyme"/>
</dbReference>
<keyword evidence="4" id="KW-1185">Reference proteome</keyword>
<name>A0ABD3WKC4_SINWO</name>
<dbReference type="Proteomes" id="UP001634394">
    <property type="component" value="Unassembled WGS sequence"/>
</dbReference>
<dbReference type="Gene3D" id="3.40.50.1820">
    <property type="entry name" value="alpha/beta hydrolase"/>
    <property type="match status" value="1"/>
</dbReference>
<accession>A0ABD3WKC4</accession>
<dbReference type="GO" id="GO:0016787">
    <property type="term" value="F:hydrolase activity"/>
    <property type="evidence" value="ECO:0007669"/>
    <property type="project" value="UniProtKB-KW"/>
</dbReference>
<dbReference type="EMBL" id="JBJQND010000006">
    <property type="protein sequence ID" value="KAL3874427.1"/>
    <property type="molecule type" value="Genomic_DNA"/>
</dbReference>
<proteinExistence type="predicted"/>
<dbReference type="AlphaFoldDB" id="A0ABD3WKC4"/>
<dbReference type="Pfam" id="PF07859">
    <property type="entry name" value="Abhydrolase_3"/>
    <property type="match status" value="1"/>
</dbReference>
<dbReference type="InterPro" id="IPR013094">
    <property type="entry name" value="AB_hydrolase_3"/>
</dbReference>
<dbReference type="InterPro" id="IPR029058">
    <property type="entry name" value="AB_hydrolase_fold"/>
</dbReference>
<feature type="domain" description="Alpha/beta hydrolase fold-3" evidence="2">
    <location>
        <begin position="44"/>
        <end position="245"/>
    </location>
</feature>
<dbReference type="SUPFAM" id="SSF53474">
    <property type="entry name" value="alpha/beta-Hydrolases"/>
    <property type="match status" value="1"/>
</dbReference>
<evidence type="ECO:0000256" key="1">
    <source>
        <dbReference type="ARBA" id="ARBA00022801"/>
    </source>
</evidence>
<evidence type="ECO:0000259" key="2">
    <source>
        <dbReference type="Pfam" id="PF07859"/>
    </source>
</evidence>
<comment type="caution">
    <text evidence="3">The sequence shown here is derived from an EMBL/GenBank/DDBJ whole genome shotgun (WGS) entry which is preliminary data.</text>
</comment>